<dbReference type="InterPro" id="IPR029068">
    <property type="entry name" value="Glyas_Bleomycin-R_OHBP_Dase"/>
</dbReference>
<organism evidence="2 3">
    <name type="scientific">Streptomyces coffeae</name>
    <dbReference type="NCBI Taxonomy" id="621382"/>
    <lineage>
        <taxon>Bacteria</taxon>
        <taxon>Bacillati</taxon>
        <taxon>Actinomycetota</taxon>
        <taxon>Actinomycetes</taxon>
        <taxon>Kitasatosporales</taxon>
        <taxon>Streptomycetaceae</taxon>
        <taxon>Streptomyces</taxon>
    </lineage>
</organism>
<accession>A0ABS1NJL9</accession>
<comment type="caution">
    <text evidence="2">The sequence shown here is derived from an EMBL/GenBank/DDBJ whole genome shotgun (WGS) entry which is preliminary data.</text>
</comment>
<evidence type="ECO:0000256" key="1">
    <source>
        <dbReference type="SAM" id="MobiDB-lite"/>
    </source>
</evidence>
<gene>
    <name evidence="2" type="ORF">JK363_27060</name>
</gene>
<protein>
    <submittedName>
        <fullName evidence="2">Glyoxalase/bleomycin resistance/dioxygenase family protein</fullName>
    </submittedName>
</protein>
<keyword evidence="3" id="KW-1185">Reference proteome</keyword>
<dbReference type="Gene3D" id="3.10.180.10">
    <property type="entry name" value="2,3-Dihydroxybiphenyl 1,2-Dioxygenase, domain 1"/>
    <property type="match status" value="1"/>
</dbReference>
<dbReference type="Proteomes" id="UP000634229">
    <property type="component" value="Unassembled WGS sequence"/>
</dbReference>
<dbReference type="RefSeq" id="WP_201878035.1">
    <property type="nucleotide sequence ID" value="NZ_JAERRF010000018.1"/>
</dbReference>
<dbReference type="EMBL" id="JAERRF010000018">
    <property type="protein sequence ID" value="MBL1100268.1"/>
    <property type="molecule type" value="Genomic_DNA"/>
</dbReference>
<feature type="region of interest" description="Disordered" evidence="1">
    <location>
        <begin position="73"/>
        <end position="95"/>
    </location>
</feature>
<reference evidence="2 3" key="1">
    <citation type="submission" date="2021-01" db="EMBL/GenBank/DDBJ databases">
        <title>WGS of actinomycetes isolated from Thailand.</title>
        <authorList>
            <person name="Thawai C."/>
        </authorList>
    </citation>
    <scope>NUCLEOTIDE SEQUENCE [LARGE SCALE GENOMIC DNA]</scope>
    <source>
        <strain evidence="2 3">CA1R205</strain>
    </source>
</reference>
<name>A0ABS1NJL9_9ACTN</name>
<proteinExistence type="predicted"/>
<feature type="compositionally biased region" description="Basic and acidic residues" evidence="1">
    <location>
        <begin position="81"/>
        <end position="95"/>
    </location>
</feature>
<evidence type="ECO:0000313" key="3">
    <source>
        <dbReference type="Proteomes" id="UP000634229"/>
    </source>
</evidence>
<sequence>MPSGRAHGLTNPRRAFCTDLGLSFVQEQHGDGPVHYAATLPDRTVMELYPATAKRPASSLRLGFTLDGRTLSPRLAPGRHVVQDPDGRSVELYAR</sequence>
<evidence type="ECO:0000313" key="2">
    <source>
        <dbReference type="EMBL" id="MBL1100268.1"/>
    </source>
</evidence>